<protein>
    <submittedName>
        <fullName evidence="2">SMI1/KNR4 family protein</fullName>
    </submittedName>
</protein>
<reference evidence="3" key="1">
    <citation type="journal article" date="2019" name="Int. J. Syst. Evol. Microbiol.">
        <title>The Global Catalogue of Microorganisms (GCM) 10K type strain sequencing project: providing services to taxonomists for standard genome sequencing and annotation.</title>
        <authorList>
            <consortium name="The Broad Institute Genomics Platform"/>
            <consortium name="The Broad Institute Genome Sequencing Center for Infectious Disease"/>
            <person name="Wu L."/>
            <person name="Ma J."/>
        </authorList>
    </citation>
    <scope>NUCLEOTIDE SEQUENCE [LARGE SCALE GENOMIC DNA]</scope>
    <source>
        <strain evidence="3">KCTC 52141</strain>
    </source>
</reference>
<organism evidence="2 3">
    <name type="scientific">Gilvimarinus japonicus</name>
    <dbReference type="NCBI Taxonomy" id="1796469"/>
    <lineage>
        <taxon>Bacteria</taxon>
        <taxon>Pseudomonadati</taxon>
        <taxon>Pseudomonadota</taxon>
        <taxon>Gammaproteobacteria</taxon>
        <taxon>Cellvibrionales</taxon>
        <taxon>Cellvibrionaceae</taxon>
        <taxon>Gilvimarinus</taxon>
    </lineage>
</organism>
<evidence type="ECO:0000259" key="1">
    <source>
        <dbReference type="Pfam" id="PF09346"/>
    </source>
</evidence>
<comment type="caution">
    <text evidence="2">The sequence shown here is derived from an EMBL/GenBank/DDBJ whole genome shotgun (WGS) entry which is preliminary data.</text>
</comment>
<proteinExistence type="predicted"/>
<gene>
    <name evidence="2" type="ORF">ACFOEB_01605</name>
</gene>
<dbReference type="Proteomes" id="UP001595548">
    <property type="component" value="Unassembled WGS sequence"/>
</dbReference>
<dbReference type="InterPro" id="IPR018958">
    <property type="entry name" value="Knr4/Smi1-like_dom"/>
</dbReference>
<dbReference type="SUPFAM" id="SSF160631">
    <property type="entry name" value="SMI1/KNR4-like"/>
    <property type="match status" value="1"/>
</dbReference>
<sequence>MFLLELNGGKRPDKGLLSYKERGGHTNETLIDTFFGVDHKKESNIKDIYNFYVSNKRTPSSTLPIASNIAGNLVCLDFNKTTNGKIYFWDHELECEPT</sequence>
<dbReference type="RefSeq" id="WP_382413926.1">
    <property type="nucleotide sequence ID" value="NZ_AP031500.1"/>
</dbReference>
<dbReference type="Gene3D" id="3.40.1580.10">
    <property type="entry name" value="SMI1/KNR4-like"/>
    <property type="match status" value="1"/>
</dbReference>
<accession>A0ABV7HM08</accession>
<evidence type="ECO:0000313" key="3">
    <source>
        <dbReference type="Proteomes" id="UP001595548"/>
    </source>
</evidence>
<dbReference type="InterPro" id="IPR037883">
    <property type="entry name" value="Knr4/Smi1-like_sf"/>
</dbReference>
<name>A0ABV7HM08_9GAMM</name>
<evidence type="ECO:0000313" key="2">
    <source>
        <dbReference type="EMBL" id="MFC3153886.1"/>
    </source>
</evidence>
<feature type="domain" description="Knr4/Smi1-like" evidence="1">
    <location>
        <begin position="2"/>
        <end position="92"/>
    </location>
</feature>
<dbReference type="EMBL" id="JBHRTL010000001">
    <property type="protein sequence ID" value="MFC3153886.1"/>
    <property type="molecule type" value="Genomic_DNA"/>
</dbReference>
<dbReference type="Pfam" id="PF09346">
    <property type="entry name" value="SMI1_KNR4"/>
    <property type="match status" value="1"/>
</dbReference>
<keyword evidence="3" id="KW-1185">Reference proteome</keyword>